<organism evidence="7 8">
    <name type="scientific">Stackebrandtia albiflava</name>
    <dbReference type="NCBI Taxonomy" id="406432"/>
    <lineage>
        <taxon>Bacteria</taxon>
        <taxon>Bacillati</taxon>
        <taxon>Actinomycetota</taxon>
        <taxon>Actinomycetes</taxon>
        <taxon>Glycomycetales</taxon>
        <taxon>Glycomycetaceae</taxon>
        <taxon>Stackebrandtia</taxon>
    </lineage>
</organism>
<keyword evidence="3 6" id="KW-0812">Transmembrane</keyword>
<dbReference type="GO" id="GO:0015086">
    <property type="term" value="F:cadmium ion transmembrane transporter activity"/>
    <property type="evidence" value="ECO:0007669"/>
    <property type="project" value="TreeGrafter"/>
</dbReference>
<keyword evidence="2" id="KW-0813">Transport</keyword>
<feature type="transmembrane region" description="Helical" evidence="6">
    <location>
        <begin position="112"/>
        <end position="132"/>
    </location>
</feature>
<accession>A0A562V517</accession>
<dbReference type="Pfam" id="PF01566">
    <property type="entry name" value="Nramp"/>
    <property type="match status" value="1"/>
</dbReference>
<feature type="transmembrane region" description="Helical" evidence="6">
    <location>
        <begin position="81"/>
        <end position="106"/>
    </location>
</feature>
<dbReference type="OrthoDB" id="9787548at2"/>
<evidence type="ECO:0000256" key="5">
    <source>
        <dbReference type="ARBA" id="ARBA00023136"/>
    </source>
</evidence>
<dbReference type="PANTHER" id="PTHR11706">
    <property type="entry name" value="SOLUTE CARRIER PROTEIN FAMILY 11 MEMBER"/>
    <property type="match status" value="1"/>
</dbReference>
<feature type="transmembrane region" description="Helical" evidence="6">
    <location>
        <begin position="345"/>
        <end position="367"/>
    </location>
</feature>
<comment type="subcellular location">
    <subcellularLocation>
        <location evidence="1">Membrane</location>
        <topology evidence="1">Multi-pass membrane protein</topology>
    </subcellularLocation>
</comment>
<evidence type="ECO:0000256" key="6">
    <source>
        <dbReference type="SAM" id="Phobius"/>
    </source>
</evidence>
<feature type="transmembrane region" description="Helical" evidence="6">
    <location>
        <begin position="258"/>
        <end position="280"/>
    </location>
</feature>
<evidence type="ECO:0000256" key="1">
    <source>
        <dbReference type="ARBA" id="ARBA00004141"/>
    </source>
</evidence>
<dbReference type="GO" id="GO:0005384">
    <property type="term" value="F:manganese ion transmembrane transporter activity"/>
    <property type="evidence" value="ECO:0007669"/>
    <property type="project" value="TreeGrafter"/>
</dbReference>
<dbReference type="GO" id="GO:0034755">
    <property type="term" value="P:iron ion transmembrane transport"/>
    <property type="evidence" value="ECO:0007669"/>
    <property type="project" value="TreeGrafter"/>
</dbReference>
<evidence type="ECO:0000313" key="7">
    <source>
        <dbReference type="EMBL" id="TWJ12994.1"/>
    </source>
</evidence>
<feature type="transmembrane region" description="Helical" evidence="6">
    <location>
        <begin position="37"/>
        <end position="60"/>
    </location>
</feature>
<evidence type="ECO:0000313" key="8">
    <source>
        <dbReference type="Proteomes" id="UP000321617"/>
    </source>
</evidence>
<evidence type="ECO:0000256" key="2">
    <source>
        <dbReference type="ARBA" id="ARBA00022448"/>
    </source>
</evidence>
<feature type="transmembrane region" description="Helical" evidence="6">
    <location>
        <begin position="183"/>
        <end position="203"/>
    </location>
</feature>
<gene>
    <name evidence="7" type="ORF">LX16_3761</name>
</gene>
<dbReference type="InterPro" id="IPR001046">
    <property type="entry name" value="NRAMP_fam"/>
</dbReference>
<keyword evidence="8" id="KW-1185">Reference proteome</keyword>
<keyword evidence="4 6" id="KW-1133">Transmembrane helix</keyword>
<protein>
    <submittedName>
        <fullName evidence="7">Mn2+/Fe2+ NRAMP family transporter</fullName>
    </submittedName>
</protein>
<dbReference type="EMBL" id="VLLL01000006">
    <property type="protein sequence ID" value="TWJ12994.1"/>
    <property type="molecule type" value="Genomic_DNA"/>
</dbReference>
<keyword evidence="5 6" id="KW-0472">Membrane</keyword>
<dbReference type="PANTHER" id="PTHR11706:SF33">
    <property type="entry name" value="NATURAL RESISTANCE-ASSOCIATED MACROPHAGE PROTEIN 2"/>
    <property type="match status" value="1"/>
</dbReference>
<reference evidence="7 8" key="1">
    <citation type="journal article" date="2013" name="Stand. Genomic Sci.">
        <title>Genomic Encyclopedia of Type Strains, Phase I: The one thousand microbial genomes (KMG-I) project.</title>
        <authorList>
            <person name="Kyrpides N.C."/>
            <person name="Woyke T."/>
            <person name="Eisen J.A."/>
            <person name="Garrity G."/>
            <person name="Lilburn T.G."/>
            <person name="Beck B.J."/>
            <person name="Whitman W.B."/>
            <person name="Hugenholtz P."/>
            <person name="Klenk H.P."/>
        </authorList>
    </citation>
    <scope>NUCLEOTIDE SEQUENCE [LARGE SCALE GENOMIC DNA]</scope>
    <source>
        <strain evidence="7 8">DSM 45044</strain>
    </source>
</reference>
<evidence type="ECO:0000256" key="4">
    <source>
        <dbReference type="ARBA" id="ARBA00022989"/>
    </source>
</evidence>
<feature type="transmembrane region" description="Helical" evidence="6">
    <location>
        <begin position="139"/>
        <end position="158"/>
    </location>
</feature>
<evidence type="ECO:0000256" key="3">
    <source>
        <dbReference type="ARBA" id="ARBA00022692"/>
    </source>
</evidence>
<feature type="transmembrane region" description="Helical" evidence="6">
    <location>
        <begin position="224"/>
        <end position="246"/>
    </location>
</feature>
<sequence length="409" mass="43171">MKKLLTLALAILSAVGGFVDIGDVVAGGTIGARYGLALLWVLILGVIGVACYAEMAGRVVAVSGRPLFDLVRERLGPTAALWNLLATMFVTLLTLGAQIGGIALVIELASDIPHVVWVIPIGLVVWFVLWRVKFQTIESVFGFAGLTILVFALSIWWLDPNWSELFAQATRPAPPAGEPVPTYFYHAVALFASAMTPYTVLFFSSGGVEEGWKPSQLRQQRLNVMLGFPLGGVLSLGIMAAAAVALEPTGMDVSTLGQIMLPVALAFGVVGVAAALLGFLGATLGATFEAALSCGYALGQYFGWTWGKRVAPERAARFHVSLMVSLAIAVLFIQTGVDPILVTEYSLLFSAVALPLTYLPVLVVANDRTYMGEHVNGRFGNFVGVSMLVVVVVAAVTAIPLMIGTGMGA</sequence>
<dbReference type="GO" id="GO:0005886">
    <property type="term" value="C:plasma membrane"/>
    <property type="evidence" value="ECO:0007669"/>
    <property type="project" value="TreeGrafter"/>
</dbReference>
<dbReference type="Proteomes" id="UP000321617">
    <property type="component" value="Unassembled WGS sequence"/>
</dbReference>
<feature type="transmembrane region" description="Helical" evidence="6">
    <location>
        <begin position="315"/>
        <end position="333"/>
    </location>
</feature>
<proteinExistence type="predicted"/>
<name>A0A562V517_9ACTN</name>
<dbReference type="RefSeq" id="WP_147140544.1">
    <property type="nucleotide sequence ID" value="NZ_BAABIJ010000002.1"/>
</dbReference>
<feature type="transmembrane region" description="Helical" evidence="6">
    <location>
        <begin position="379"/>
        <end position="403"/>
    </location>
</feature>
<comment type="caution">
    <text evidence="7">The sequence shown here is derived from an EMBL/GenBank/DDBJ whole genome shotgun (WGS) entry which is preliminary data.</text>
</comment>
<dbReference type="AlphaFoldDB" id="A0A562V517"/>